<evidence type="ECO:0000256" key="1">
    <source>
        <dbReference type="SAM" id="MobiDB-lite"/>
    </source>
</evidence>
<feature type="transmembrane region" description="Helical" evidence="2">
    <location>
        <begin position="39"/>
        <end position="62"/>
    </location>
</feature>
<dbReference type="OrthoDB" id="384689at2157"/>
<keyword evidence="4" id="KW-1185">Reference proteome</keyword>
<feature type="compositionally biased region" description="Acidic residues" evidence="1">
    <location>
        <begin position="298"/>
        <end position="331"/>
    </location>
</feature>
<comment type="caution">
    <text evidence="3">The sequence shown here is derived from an EMBL/GenBank/DDBJ whole genome shotgun (WGS) entry which is preliminary data.</text>
</comment>
<dbReference type="Proteomes" id="UP000245657">
    <property type="component" value="Unassembled WGS sequence"/>
</dbReference>
<accession>A0A2V2NBQ9</accession>
<keyword evidence="2" id="KW-1133">Transmembrane helix</keyword>
<feature type="region of interest" description="Disordered" evidence="1">
    <location>
        <begin position="69"/>
        <end position="90"/>
    </location>
</feature>
<feature type="compositionally biased region" description="Low complexity" evidence="1">
    <location>
        <begin position="209"/>
        <end position="219"/>
    </location>
</feature>
<evidence type="ECO:0000313" key="4">
    <source>
        <dbReference type="Proteomes" id="UP000245657"/>
    </source>
</evidence>
<reference evidence="3 4" key="1">
    <citation type="submission" date="2018-05" db="EMBL/GenBank/DDBJ databases">
        <title>Draft genome of Methanospirillum lacunae Ki8-1.</title>
        <authorList>
            <person name="Dueholm M.S."/>
            <person name="Nielsen P.H."/>
            <person name="Bakmann L.F."/>
            <person name="Otzen D.E."/>
        </authorList>
    </citation>
    <scope>NUCLEOTIDE SEQUENCE [LARGE SCALE GENOMIC DNA]</scope>
    <source>
        <strain evidence="3 4">Ki8-1</strain>
    </source>
</reference>
<gene>
    <name evidence="3" type="ORF">DK846_05905</name>
</gene>
<sequence>MKLERNSIIAIVFGVTLAILLLFNVVTSGFKVEFKGILVSVYFAIWVAAVAFVLFTFVIPYINTRKEEKKKGKAGTSGATPPPYKSPRSGLPVRERITAYVTERRKEDGLPAPEPLRPARPAASEVPVSPAAAKAAAAGMVAASAAAAVSSVQPESADTGDLGDLPLPDDFGSEGSGDEAGELPGLDDDFGDMDEFGGGEEMLSDFGDDTSGLLTDDGGAVSSDIPESPVESGSTGELPGFDGDLDSEIGESDIMGDDSMMDLSGDDLLVMDEEQASAPAEDLSVESDGGLSEAGLPDLDDTLSLEPDMMESDLSGGDEDFGDIEFVDLEPEEPKKPAKK</sequence>
<dbReference type="AlphaFoldDB" id="A0A2V2NBQ9"/>
<dbReference type="RefSeq" id="WP_109968016.1">
    <property type="nucleotide sequence ID" value="NZ_CP176093.1"/>
</dbReference>
<organism evidence="3 4">
    <name type="scientific">Methanospirillum lacunae</name>
    <dbReference type="NCBI Taxonomy" id="668570"/>
    <lineage>
        <taxon>Archaea</taxon>
        <taxon>Methanobacteriati</taxon>
        <taxon>Methanobacteriota</taxon>
        <taxon>Stenosarchaea group</taxon>
        <taxon>Methanomicrobia</taxon>
        <taxon>Methanomicrobiales</taxon>
        <taxon>Methanospirillaceae</taxon>
        <taxon>Methanospirillum</taxon>
    </lineage>
</organism>
<feature type="compositionally biased region" description="Low complexity" evidence="1">
    <location>
        <begin position="152"/>
        <end position="170"/>
    </location>
</feature>
<evidence type="ECO:0000313" key="3">
    <source>
        <dbReference type="EMBL" id="PWR73011.1"/>
    </source>
</evidence>
<dbReference type="GeneID" id="97548945"/>
<keyword evidence="2" id="KW-0812">Transmembrane</keyword>
<feature type="region of interest" description="Disordered" evidence="1">
    <location>
        <begin position="152"/>
        <end position="340"/>
    </location>
</feature>
<feature type="compositionally biased region" description="Acidic residues" evidence="1">
    <location>
        <begin position="176"/>
        <end position="208"/>
    </location>
</feature>
<evidence type="ECO:0000256" key="2">
    <source>
        <dbReference type="SAM" id="Phobius"/>
    </source>
</evidence>
<dbReference type="EMBL" id="QGMY01000005">
    <property type="protein sequence ID" value="PWR73011.1"/>
    <property type="molecule type" value="Genomic_DNA"/>
</dbReference>
<proteinExistence type="predicted"/>
<protein>
    <submittedName>
        <fullName evidence="3">Uncharacterized protein</fullName>
    </submittedName>
</protein>
<keyword evidence="2" id="KW-0472">Membrane</keyword>
<name>A0A2V2NBQ9_9EURY</name>
<feature type="transmembrane region" description="Helical" evidence="2">
    <location>
        <begin position="7"/>
        <end position="27"/>
    </location>
</feature>
<feature type="region of interest" description="Disordered" evidence="1">
    <location>
        <begin position="103"/>
        <end position="125"/>
    </location>
</feature>
<feature type="compositionally biased region" description="Acidic residues" evidence="1">
    <location>
        <begin position="243"/>
        <end position="260"/>
    </location>
</feature>